<keyword evidence="1" id="KW-0472">Membrane</keyword>
<dbReference type="AlphaFoldDB" id="A0A1F6MBD0"/>
<feature type="transmembrane region" description="Helical" evidence="1">
    <location>
        <begin position="12"/>
        <end position="35"/>
    </location>
</feature>
<dbReference type="STRING" id="1798680.A3J66_00475"/>
<dbReference type="Proteomes" id="UP000176282">
    <property type="component" value="Unassembled WGS sequence"/>
</dbReference>
<sequence length="136" mass="14051">MAQHHFDHNNHGFATLVSVIVAGAIGGAIAVGLLLGGTDAVDLAEAAQEAHQARALADACTEQALQTLHDDLSFTGSVQLTLSTGTCTAEVLNLGGAQREVRSNGTAVNTTRRVRIIIDALQPTISVSSSEDVTSF</sequence>
<name>A0A1F6MBD0_9BACT</name>
<evidence type="ECO:0000313" key="3">
    <source>
        <dbReference type="Proteomes" id="UP000176282"/>
    </source>
</evidence>
<accession>A0A1F6MBD0</accession>
<keyword evidence="1" id="KW-1133">Transmembrane helix</keyword>
<evidence type="ECO:0000313" key="2">
    <source>
        <dbReference type="EMBL" id="OGH68941.1"/>
    </source>
</evidence>
<gene>
    <name evidence="2" type="ORF">A3J66_00475</name>
</gene>
<proteinExistence type="predicted"/>
<keyword evidence="1" id="KW-0812">Transmembrane</keyword>
<protein>
    <submittedName>
        <fullName evidence="2">Uncharacterized protein</fullName>
    </submittedName>
</protein>
<organism evidence="2 3">
    <name type="scientific">Candidatus Magasanikbacteria bacterium RIFCSPHIGHO2_02_FULL_47_14</name>
    <dbReference type="NCBI Taxonomy" id="1798680"/>
    <lineage>
        <taxon>Bacteria</taxon>
        <taxon>Candidatus Magasanikiibacteriota</taxon>
    </lineage>
</organism>
<reference evidence="2 3" key="1">
    <citation type="journal article" date="2016" name="Nat. Commun.">
        <title>Thousands of microbial genomes shed light on interconnected biogeochemical processes in an aquifer system.</title>
        <authorList>
            <person name="Anantharaman K."/>
            <person name="Brown C.T."/>
            <person name="Hug L.A."/>
            <person name="Sharon I."/>
            <person name="Castelle C.J."/>
            <person name="Probst A.J."/>
            <person name="Thomas B.C."/>
            <person name="Singh A."/>
            <person name="Wilkins M.J."/>
            <person name="Karaoz U."/>
            <person name="Brodie E.L."/>
            <person name="Williams K.H."/>
            <person name="Hubbard S.S."/>
            <person name="Banfield J.F."/>
        </authorList>
    </citation>
    <scope>NUCLEOTIDE SEQUENCE [LARGE SCALE GENOMIC DNA]</scope>
</reference>
<dbReference type="EMBL" id="MFQB01000001">
    <property type="protein sequence ID" value="OGH68941.1"/>
    <property type="molecule type" value="Genomic_DNA"/>
</dbReference>
<comment type="caution">
    <text evidence="2">The sequence shown here is derived from an EMBL/GenBank/DDBJ whole genome shotgun (WGS) entry which is preliminary data.</text>
</comment>
<evidence type="ECO:0000256" key="1">
    <source>
        <dbReference type="SAM" id="Phobius"/>
    </source>
</evidence>